<feature type="chain" id="PRO_5047543713" evidence="1">
    <location>
        <begin position="25"/>
        <end position="148"/>
    </location>
</feature>
<keyword evidence="3" id="KW-1185">Reference proteome</keyword>
<reference evidence="2 3" key="1">
    <citation type="submission" date="2020-02" db="EMBL/GenBank/DDBJ databases">
        <title>Whole-genome analyses of novel actinobacteria.</title>
        <authorList>
            <person name="Sahin N."/>
            <person name="Tokatli A."/>
        </authorList>
    </citation>
    <scope>NUCLEOTIDE SEQUENCE [LARGE SCALE GENOMIC DNA]</scope>
    <source>
        <strain evidence="2 3">YC419</strain>
    </source>
</reference>
<evidence type="ECO:0000313" key="3">
    <source>
        <dbReference type="Proteomes" id="UP001518140"/>
    </source>
</evidence>
<evidence type="ECO:0000313" key="2">
    <source>
        <dbReference type="EMBL" id="NGO49212.1"/>
    </source>
</evidence>
<dbReference type="SUPFAM" id="SSF47090">
    <property type="entry name" value="PGBD-like"/>
    <property type="match status" value="1"/>
</dbReference>
<keyword evidence="1" id="KW-0732">Signal</keyword>
<proteinExistence type="predicted"/>
<accession>A0ABX0E4S2</accession>
<sequence length="148" mass="15035">MRAMTRTLVSVATAVGIAAGGVAAAGTAIAAPAQDTRTVASAGAVAPLAVNNLGLDAEEAKSVQRWLQQYWGYDGAIDGQLGTNSWKAFQRYLAAHYGYTGPIDGVVGTGTIEALQRALQEGGLYDGPVDGVAGSGTKAAFKDFADSV</sequence>
<dbReference type="InterPro" id="IPR036366">
    <property type="entry name" value="PGBDSf"/>
</dbReference>
<dbReference type="InterPro" id="IPR036365">
    <property type="entry name" value="PGBD-like_sf"/>
</dbReference>
<dbReference type="Gene3D" id="1.10.101.10">
    <property type="entry name" value="PGBD-like superfamily/PGBD"/>
    <property type="match status" value="2"/>
</dbReference>
<protein>
    <submittedName>
        <fullName evidence="2">Peptidoglycan-binding protein</fullName>
    </submittedName>
</protein>
<name>A0ABX0E4S2_9ACTN</name>
<dbReference type="Proteomes" id="UP001518140">
    <property type="component" value="Unassembled WGS sequence"/>
</dbReference>
<evidence type="ECO:0000256" key="1">
    <source>
        <dbReference type="SAM" id="SignalP"/>
    </source>
</evidence>
<gene>
    <name evidence="2" type="ORF">G6048_46510</name>
</gene>
<organism evidence="2 3">
    <name type="scientific">Streptomyces ureilyticus</name>
    <dbReference type="NCBI Taxonomy" id="1775131"/>
    <lineage>
        <taxon>Bacteria</taxon>
        <taxon>Bacillati</taxon>
        <taxon>Actinomycetota</taxon>
        <taxon>Actinomycetes</taxon>
        <taxon>Kitasatosporales</taxon>
        <taxon>Streptomycetaceae</taxon>
        <taxon>Streptomyces</taxon>
    </lineage>
</organism>
<dbReference type="RefSeq" id="WP_165345656.1">
    <property type="nucleotide sequence ID" value="NZ_JAAKZX010000356.1"/>
</dbReference>
<dbReference type="EMBL" id="JAAKZX010000356">
    <property type="protein sequence ID" value="NGO49212.1"/>
    <property type="molecule type" value="Genomic_DNA"/>
</dbReference>
<feature type="signal peptide" evidence="1">
    <location>
        <begin position="1"/>
        <end position="24"/>
    </location>
</feature>
<comment type="caution">
    <text evidence="2">The sequence shown here is derived from an EMBL/GenBank/DDBJ whole genome shotgun (WGS) entry which is preliminary data.</text>
</comment>